<protein>
    <submittedName>
        <fullName evidence="2">Uncharacterized protein</fullName>
    </submittedName>
</protein>
<dbReference type="EMBL" id="JADGJD010001864">
    <property type="protein sequence ID" value="KAJ3037131.1"/>
    <property type="molecule type" value="Genomic_DNA"/>
</dbReference>
<name>A0AAD5S3H0_9FUNG</name>
<feature type="non-terminal residue" evidence="2">
    <location>
        <position position="51"/>
    </location>
</feature>
<reference evidence="2" key="1">
    <citation type="submission" date="2020-05" db="EMBL/GenBank/DDBJ databases">
        <title>Phylogenomic resolution of chytrid fungi.</title>
        <authorList>
            <person name="Stajich J.E."/>
            <person name="Amses K."/>
            <person name="Simmons R."/>
            <person name="Seto K."/>
            <person name="Myers J."/>
            <person name="Bonds A."/>
            <person name="Quandt C.A."/>
            <person name="Barry K."/>
            <person name="Liu P."/>
            <person name="Grigoriev I."/>
            <person name="Longcore J.E."/>
            <person name="James T.Y."/>
        </authorList>
    </citation>
    <scope>NUCLEOTIDE SEQUENCE</scope>
    <source>
        <strain evidence="2">JEL0318</strain>
    </source>
</reference>
<dbReference type="Proteomes" id="UP001212841">
    <property type="component" value="Unassembled WGS sequence"/>
</dbReference>
<evidence type="ECO:0000313" key="3">
    <source>
        <dbReference type="Proteomes" id="UP001212841"/>
    </source>
</evidence>
<dbReference type="AlphaFoldDB" id="A0AAD5S3H0"/>
<sequence length="51" mass="5808">MIFLVFLIELLKRRILQIISTLFIVPAGQDSCNLSAFHYVSLTATTVFCLF</sequence>
<feature type="chain" id="PRO_5042123496" evidence="1">
    <location>
        <begin position="18"/>
        <end position="51"/>
    </location>
</feature>
<evidence type="ECO:0000256" key="1">
    <source>
        <dbReference type="SAM" id="SignalP"/>
    </source>
</evidence>
<comment type="caution">
    <text evidence="2">The sequence shown here is derived from an EMBL/GenBank/DDBJ whole genome shotgun (WGS) entry which is preliminary data.</text>
</comment>
<keyword evidence="3" id="KW-1185">Reference proteome</keyword>
<proteinExistence type="predicted"/>
<evidence type="ECO:0000313" key="2">
    <source>
        <dbReference type="EMBL" id="KAJ3037131.1"/>
    </source>
</evidence>
<feature type="signal peptide" evidence="1">
    <location>
        <begin position="1"/>
        <end position="17"/>
    </location>
</feature>
<organism evidence="2 3">
    <name type="scientific">Rhizophlyctis rosea</name>
    <dbReference type="NCBI Taxonomy" id="64517"/>
    <lineage>
        <taxon>Eukaryota</taxon>
        <taxon>Fungi</taxon>
        <taxon>Fungi incertae sedis</taxon>
        <taxon>Chytridiomycota</taxon>
        <taxon>Chytridiomycota incertae sedis</taxon>
        <taxon>Chytridiomycetes</taxon>
        <taxon>Rhizophlyctidales</taxon>
        <taxon>Rhizophlyctidaceae</taxon>
        <taxon>Rhizophlyctis</taxon>
    </lineage>
</organism>
<keyword evidence="1" id="KW-0732">Signal</keyword>
<gene>
    <name evidence="2" type="ORF">HK097_003601</name>
</gene>
<accession>A0AAD5S3H0</accession>